<dbReference type="CDD" id="cd02440">
    <property type="entry name" value="AdoMet_MTases"/>
    <property type="match status" value="1"/>
</dbReference>
<dbReference type="AlphaFoldDB" id="A0A8K0NPK3"/>
<evidence type="ECO:0000313" key="3">
    <source>
        <dbReference type="Proteomes" id="UP000812966"/>
    </source>
</evidence>
<evidence type="ECO:0000259" key="1">
    <source>
        <dbReference type="Pfam" id="PF13847"/>
    </source>
</evidence>
<dbReference type="InterPro" id="IPR029063">
    <property type="entry name" value="SAM-dependent_MTases_sf"/>
</dbReference>
<proteinExistence type="predicted"/>
<dbReference type="Proteomes" id="UP000812966">
    <property type="component" value="Unassembled WGS sequence"/>
</dbReference>
<name>A0A8K0NPK3_9TREE</name>
<protein>
    <recommendedName>
        <fullName evidence="1">Methyltransferase domain-containing protein</fullName>
    </recommendedName>
</protein>
<dbReference type="Pfam" id="PF13847">
    <property type="entry name" value="Methyltransf_31"/>
    <property type="match status" value="1"/>
</dbReference>
<keyword evidence="3" id="KW-1185">Reference proteome</keyword>
<dbReference type="Gene3D" id="3.40.50.150">
    <property type="entry name" value="Vaccinia Virus protein VP39"/>
    <property type="match status" value="1"/>
</dbReference>
<dbReference type="InterPro" id="IPR025714">
    <property type="entry name" value="Methyltranfer_dom"/>
</dbReference>
<dbReference type="PANTHER" id="PTHR42912:SF93">
    <property type="entry name" value="N6-ADENOSINE-METHYLTRANSFERASE TMT1A"/>
    <property type="match status" value="1"/>
</dbReference>
<feature type="domain" description="Methyltransferase" evidence="1">
    <location>
        <begin position="35"/>
        <end position="145"/>
    </location>
</feature>
<comment type="caution">
    <text evidence="2">The sequence shown here is derived from an EMBL/GenBank/DDBJ whole genome shotgun (WGS) entry which is preliminary data.</text>
</comment>
<organism evidence="2 3">
    <name type="scientific">Filobasidium floriforme</name>
    <dbReference type="NCBI Taxonomy" id="5210"/>
    <lineage>
        <taxon>Eukaryota</taxon>
        <taxon>Fungi</taxon>
        <taxon>Dikarya</taxon>
        <taxon>Basidiomycota</taxon>
        <taxon>Agaricomycotina</taxon>
        <taxon>Tremellomycetes</taxon>
        <taxon>Filobasidiales</taxon>
        <taxon>Filobasidiaceae</taxon>
        <taxon>Filobasidium</taxon>
    </lineage>
</organism>
<accession>A0A8K0NPK3</accession>
<sequence>MSEHTYRQSHHTSTTSAHAARTAEVEAAFLLPHLEPDYRILDIGCGPGSITRGLARYVQDGHVTGIDLSEQVLIQAREGVSTSGSGSNVTFELGNVLDGLNYPDSSFDVVYCNQTLLHIPDPVKTLKEMRRVCKPGGMIAAREADMPFHWYPYNRGLQLWDRYLYSTIFGNEDGREHPMNLPHSKAYRGGSLLHVWAREAGFDPEKMQKGVGSQGYTTRQQRDWFVDTYSKRLENEDTRRRMKDCGASAEESKEMLRGLEAWGRDVDGWMSMLHGELIARV</sequence>
<dbReference type="SUPFAM" id="SSF53335">
    <property type="entry name" value="S-adenosyl-L-methionine-dependent methyltransferases"/>
    <property type="match status" value="1"/>
</dbReference>
<gene>
    <name evidence="2" type="ORF">FFLO_04798</name>
</gene>
<dbReference type="EMBL" id="JABELV010000108">
    <property type="protein sequence ID" value="KAG7530819.1"/>
    <property type="molecule type" value="Genomic_DNA"/>
</dbReference>
<dbReference type="InterPro" id="IPR050508">
    <property type="entry name" value="Methyltransf_Superfamily"/>
</dbReference>
<dbReference type="GO" id="GO:0008168">
    <property type="term" value="F:methyltransferase activity"/>
    <property type="evidence" value="ECO:0007669"/>
    <property type="project" value="TreeGrafter"/>
</dbReference>
<reference evidence="2" key="1">
    <citation type="submission" date="2020-04" db="EMBL/GenBank/DDBJ databases">
        <title>Analysis of mating type loci in Filobasidium floriforme.</title>
        <authorList>
            <person name="Nowrousian M."/>
        </authorList>
    </citation>
    <scope>NUCLEOTIDE SEQUENCE</scope>
    <source>
        <strain evidence="2">CBS 6242</strain>
    </source>
</reference>
<dbReference type="PANTHER" id="PTHR42912">
    <property type="entry name" value="METHYLTRANSFERASE"/>
    <property type="match status" value="1"/>
</dbReference>
<evidence type="ECO:0000313" key="2">
    <source>
        <dbReference type="EMBL" id="KAG7530819.1"/>
    </source>
</evidence>